<dbReference type="EMBL" id="KY629563">
    <property type="protein sequence ID" value="ARK07512.1"/>
    <property type="molecule type" value="Genomic_DNA"/>
</dbReference>
<accession>A0A1W6DXL9</accession>
<organism evidence="1 2">
    <name type="scientific">Sphingobium phage Lacusarx</name>
    <dbReference type="NCBI Taxonomy" id="1980139"/>
    <lineage>
        <taxon>Viruses</taxon>
        <taxon>Duplodnaviria</taxon>
        <taxon>Heunggongvirae</taxon>
        <taxon>Uroviricota</taxon>
        <taxon>Caudoviricetes</taxon>
        <taxon>Lacusarxvirus</taxon>
        <taxon>Lacusarxvirus lacusarx</taxon>
    </lineage>
</organism>
<dbReference type="Proteomes" id="UP000223906">
    <property type="component" value="Segment"/>
</dbReference>
<evidence type="ECO:0000313" key="1">
    <source>
        <dbReference type="EMBL" id="ARK07512.1"/>
    </source>
</evidence>
<reference evidence="1 2" key="1">
    <citation type="submission" date="2017-02" db="EMBL/GenBank/DDBJ databases">
        <title>The first characterized phage against a member of the ecologically important #sphingomonads reveals high dissimilarity against all other known phages.</title>
        <authorList>
            <person name="Nielsen T.K."/>
            <person name="Carstens A.B."/>
            <person name="Kot W."/>
            <person name="Lametsch R."/>
            <person name="Neve H."/>
            <person name="Hansen L.H."/>
        </authorList>
    </citation>
    <scope>NUCLEOTIDE SEQUENCE [LARGE SCALE GENOMIC DNA]</scope>
</reference>
<evidence type="ECO:0000313" key="2">
    <source>
        <dbReference type="Proteomes" id="UP000223906"/>
    </source>
</evidence>
<name>A0A1W6DXL9_9CAUD</name>
<keyword evidence="2" id="KW-1185">Reference proteome</keyword>
<sequence length="130" mass="14840">MTIQIPITQKMGEAIMWTLAEIGDRPDRIPTDPTDPLLILLSKYDRSDIMATVEGMWEMAYGDWISEPLTDLQKDVLRVSVEQTSWITAYYENELIADKEAYAREARSVLRDLASRLENLGIEVNHIPDG</sequence>
<protein>
    <submittedName>
        <fullName evidence="1">Uncharacterized protein</fullName>
    </submittedName>
</protein>
<proteinExistence type="predicted"/>
<gene>
    <name evidence="1" type="ORF">LAV_00137</name>
</gene>